<organism evidence="7 8">
    <name type="scientific">Acidomonas methanolica NBRC 104435</name>
    <dbReference type="NCBI Taxonomy" id="1231351"/>
    <lineage>
        <taxon>Bacteria</taxon>
        <taxon>Pseudomonadati</taxon>
        <taxon>Pseudomonadota</taxon>
        <taxon>Alphaproteobacteria</taxon>
        <taxon>Acetobacterales</taxon>
        <taxon>Acetobacteraceae</taxon>
        <taxon>Acidomonas</taxon>
    </lineage>
</organism>
<reference evidence="7 8" key="2">
    <citation type="journal article" date="2014" name="FEMS Microbiol. Lett.">
        <title>Draft genomic DNA sequence of the facultatively methylotrophic bacterium Acidomonas methanolica type strain MB58.</title>
        <authorList>
            <person name="Higashiura N."/>
            <person name="Hadano H."/>
            <person name="Hirakawa H."/>
            <person name="Matsutani M."/>
            <person name="Takabe S."/>
            <person name="Matsushita K."/>
            <person name="Azuma Y."/>
        </authorList>
    </citation>
    <scope>NUCLEOTIDE SEQUENCE [LARGE SCALE GENOMIC DNA]</scope>
    <source>
        <strain evidence="7 8">MB58</strain>
    </source>
</reference>
<comment type="catalytic activity">
    <reaction evidence="5">
        <text>L-allo-threonine = acetaldehyde + glycine</text>
        <dbReference type="Rhea" id="RHEA:26209"/>
        <dbReference type="ChEBI" id="CHEBI:15343"/>
        <dbReference type="ChEBI" id="CHEBI:57305"/>
        <dbReference type="ChEBI" id="CHEBI:58585"/>
        <dbReference type="EC" id="4.1.2.48"/>
    </reaction>
</comment>
<dbReference type="PIRSF" id="PIRSF038940">
    <property type="entry name" value="Low_specificity_LTA"/>
    <property type="match status" value="1"/>
</dbReference>
<sequence>MVWAGSSGADCEAEEHIVSEAIRKNFASDNTAPACPEVMAALIGANGGPAASYGEDDETARLEVRFREIFGTDLLCFPVTTGTAANALALSALVPPYGAVLCDQSAHIACDEAGAPEFFTHGAKLLPLPSADGRITPDALREAIAANREGGVHASPARAVSLTQTTEWGTVYPIAQVAALAAIAHEAGLAVHMDGARFANAVAHLGCTAAEASWHAGIDVLSFGGTKNGAMAAEAVLFFDTARAEDFLRRVKRGGHLWSKQRFLSAQLLALLEADLWLRHGRQANAMAQRLAHGLRRLPGAILPFPVESNEVFVVLPEAVVSRLETSGFVFHRWTTPPGVNGVLIRLVTHYATEQADVDGFLGAL</sequence>
<evidence type="ECO:0000256" key="2">
    <source>
        <dbReference type="ARBA" id="ARBA00006966"/>
    </source>
</evidence>
<dbReference type="Gene3D" id="3.40.640.10">
    <property type="entry name" value="Type I PLP-dependent aspartate aminotransferase-like (Major domain)"/>
    <property type="match status" value="1"/>
</dbReference>
<keyword evidence="4 5" id="KW-0663">Pyridoxal phosphate</keyword>
<comment type="function">
    <text evidence="5">Catalyzes the cleavage of L-allo-threonine and L-threonine to glycine and acetaldehyde.</text>
</comment>
<reference evidence="8" key="1">
    <citation type="journal article" date="2014" name="FEMS Microbiol. Lett.">
        <title>Draft Genomic DNA Sequence of the Facultatively Methylotrophic Bacterium Acidomonas methanolica type strain MB58.</title>
        <authorList>
            <person name="Higashiura N."/>
            <person name="Hadano H."/>
            <person name="Hirakawa H."/>
            <person name="Matsutani M."/>
            <person name="Takabe S."/>
            <person name="Matsushita K."/>
            <person name="Azuma Y."/>
        </authorList>
    </citation>
    <scope>NUCLEOTIDE SEQUENCE [LARGE SCALE GENOMIC DNA]</scope>
    <source>
        <strain evidence="8">MB58</strain>
    </source>
</reference>
<dbReference type="InterPro" id="IPR015422">
    <property type="entry name" value="PyrdxlP-dep_Trfase_small"/>
</dbReference>
<keyword evidence="8" id="KW-1185">Reference proteome</keyword>
<evidence type="ECO:0000256" key="1">
    <source>
        <dbReference type="ARBA" id="ARBA00001933"/>
    </source>
</evidence>
<evidence type="ECO:0000259" key="6">
    <source>
        <dbReference type="Pfam" id="PF01212"/>
    </source>
</evidence>
<evidence type="ECO:0000256" key="4">
    <source>
        <dbReference type="ARBA" id="ARBA00022898"/>
    </source>
</evidence>
<dbReference type="EMBL" id="BAND01000013">
    <property type="protein sequence ID" value="GAJ28108.1"/>
    <property type="molecule type" value="Genomic_DNA"/>
</dbReference>
<accession>A0A023D1T2</accession>
<evidence type="ECO:0000313" key="7">
    <source>
        <dbReference type="EMBL" id="GAJ28108.1"/>
    </source>
</evidence>
<comment type="similarity">
    <text evidence="2 5">Belongs to the threonine aldolase family.</text>
</comment>
<feature type="domain" description="Aromatic amino acid beta-eliminating lyase/threonine aldolase" evidence="6">
    <location>
        <begin position="26"/>
        <end position="316"/>
    </location>
</feature>
<evidence type="ECO:0000313" key="8">
    <source>
        <dbReference type="Proteomes" id="UP000019760"/>
    </source>
</evidence>
<evidence type="ECO:0000256" key="5">
    <source>
        <dbReference type="PIRNR" id="PIRNR038940"/>
    </source>
</evidence>
<dbReference type="InterPro" id="IPR015424">
    <property type="entry name" value="PyrdxlP-dep_Trfase"/>
</dbReference>
<dbReference type="InterPro" id="IPR015421">
    <property type="entry name" value="PyrdxlP-dep_Trfase_major"/>
</dbReference>
<comment type="subunit">
    <text evidence="3">Homotetramer.</text>
</comment>
<dbReference type="InterPro" id="IPR026273">
    <property type="entry name" value="Low_specificity_L-TA_bact"/>
</dbReference>
<dbReference type="Gene3D" id="3.90.1150.10">
    <property type="entry name" value="Aspartate Aminotransferase, domain 1"/>
    <property type="match status" value="1"/>
</dbReference>
<dbReference type="Pfam" id="PF01212">
    <property type="entry name" value="Beta_elim_lyase"/>
    <property type="match status" value="1"/>
</dbReference>
<keyword evidence="5" id="KW-0456">Lyase</keyword>
<evidence type="ECO:0000256" key="3">
    <source>
        <dbReference type="ARBA" id="ARBA00011881"/>
    </source>
</evidence>
<dbReference type="EC" id="4.1.2.48" evidence="5"/>
<dbReference type="SUPFAM" id="SSF53383">
    <property type="entry name" value="PLP-dependent transferases"/>
    <property type="match status" value="1"/>
</dbReference>
<name>A0A023D1T2_ACIMT</name>
<dbReference type="GO" id="GO:0006567">
    <property type="term" value="P:L-threonine catabolic process"/>
    <property type="evidence" value="ECO:0007669"/>
    <property type="project" value="UniProtKB-UniRule"/>
</dbReference>
<comment type="catalytic activity">
    <reaction evidence="5">
        <text>L-threonine = acetaldehyde + glycine</text>
        <dbReference type="Rhea" id="RHEA:19625"/>
        <dbReference type="ChEBI" id="CHEBI:15343"/>
        <dbReference type="ChEBI" id="CHEBI:57305"/>
        <dbReference type="ChEBI" id="CHEBI:57926"/>
        <dbReference type="EC" id="4.1.2.48"/>
    </reaction>
</comment>
<dbReference type="OrthoDB" id="9774495at2"/>
<comment type="cofactor">
    <cofactor evidence="1 5">
        <name>pyridoxal 5'-phosphate</name>
        <dbReference type="ChEBI" id="CHEBI:597326"/>
    </cofactor>
</comment>
<comment type="caution">
    <text evidence="7">The sequence shown here is derived from an EMBL/GenBank/DDBJ whole genome shotgun (WGS) entry which is preliminary data.</text>
</comment>
<dbReference type="InterPro" id="IPR001597">
    <property type="entry name" value="ArAA_b-elim_lyase/Thr_aldolase"/>
</dbReference>
<dbReference type="PANTHER" id="PTHR48097">
    <property type="entry name" value="L-THREONINE ALDOLASE-RELATED"/>
    <property type="match status" value="1"/>
</dbReference>
<dbReference type="GO" id="GO:0008732">
    <property type="term" value="F:L-allo-threonine aldolase activity"/>
    <property type="evidence" value="ECO:0007669"/>
    <property type="project" value="RHEA"/>
</dbReference>
<dbReference type="Proteomes" id="UP000019760">
    <property type="component" value="Unassembled WGS sequence"/>
</dbReference>
<protein>
    <recommendedName>
        <fullName evidence="5">L-threonine aldolase</fullName>
        <ecNumber evidence="5">4.1.2.48</ecNumber>
    </recommendedName>
</protein>
<proteinExistence type="inferred from homology"/>
<gene>
    <name evidence="7" type="ORF">Amme_013_072</name>
</gene>
<dbReference type="AlphaFoldDB" id="A0A023D1T2"/>
<dbReference type="PANTHER" id="PTHR48097:SF5">
    <property type="entry name" value="LOW SPECIFICITY L-THREONINE ALDOLASE"/>
    <property type="match status" value="1"/>
</dbReference>